<keyword evidence="7" id="KW-0969">Cilium</keyword>
<evidence type="ECO:0000256" key="7">
    <source>
        <dbReference type="ARBA" id="ARBA00023069"/>
    </source>
</evidence>
<keyword evidence="9" id="KW-0966">Cell projection</keyword>
<feature type="transmembrane region" description="Helical" evidence="12">
    <location>
        <begin position="266"/>
        <end position="290"/>
    </location>
</feature>
<dbReference type="GO" id="GO:0035869">
    <property type="term" value="C:ciliary transition zone"/>
    <property type="evidence" value="ECO:0007669"/>
    <property type="project" value="TreeGrafter"/>
</dbReference>
<keyword evidence="8 12" id="KW-0472">Membrane</keyword>
<evidence type="ECO:0000256" key="8">
    <source>
        <dbReference type="ARBA" id="ARBA00023136"/>
    </source>
</evidence>
<evidence type="ECO:0000256" key="3">
    <source>
        <dbReference type="ARBA" id="ARBA00008783"/>
    </source>
</evidence>
<name>A0A9W7BJX8_9STRA</name>
<feature type="compositionally biased region" description="Polar residues" evidence="11">
    <location>
        <begin position="535"/>
        <end position="559"/>
    </location>
</feature>
<dbReference type="GO" id="GO:0016020">
    <property type="term" value="C:membrane"/>
    <property type="evidence" value="ECO:0007669"/>
    <property type="project" value="UniProtKB-SubCell"/>
</dbReference>
<keyword evidence="4 12" id="KW-0812">Transmembrane</keyword>
<keyword evidence="5" id="KW-0970">Cilium biogenesis/degradation</keyword>
<evidence type="ECO:0000256" key="5">
    <source>
        <dbReference type="ARBA" id="ARBA00022794"/>
    </source>
</evidence>
<organism evidence="13 14">
    <name type="scientific">Triparma strigata</name>
    <dbReference type="NCBI Taxonomy" id="1606541"/>
    <lineage>
        <taxon>Eukaryota</taxon>
        <taxon>Sar</taxon>
        <taxon>Stramenopiles</taxon>
        <taxon>Ochrophyta</taxon>
        <taxon>Bolidophyceae</taxon>
        <taxon>Parmales</taxon>
        <taxon>Triparmaceae</taxon>
        <taxon>Triparma</taxon>
    </lineage>
</organism>
<protein>
    <submittedName>
        <fullName evidence="13">Uncharacterized protein</fullName>
    </submittedName>
</protein>
<comment type="similarity">
    <text evidence="3">Belongs to the TMEM237 family.</text>
</comment>
<dbReference type="InterPro" id="IPR029409">
    <property type="entry name" value="TMEM237"/>
</dbReference>
<dbReference type="AlphaFoldDB" id="A0A9W7BJX8"/>
<feature type="region of interest" description="Disordered" evidence="11">
    <location>
        <begin position="1"/>
        <end position="140"/>
    </location>
</feature>
<keyword evidence="14" id="KW-1185">Reference proteome</keyword>
<evidence type="ECO:0000313" key="14">
    <source>
        <dbReference type="Proteomes" id="UP001165085"/>
    </source>
</evidence>
<comment type="caution">
    <text evidence="13">The sequence shown here is derived from an EMBL/GenBank/DDBJ whole genome shotgun (WGS) entry which is preliminary data.</text>
</comment>
<feature type="compositionally biased region" description="Low complexity" evidence="11">
    <location>
        <begin position="12"/>
        <end position="23"/>
    </location>
</feature>
<evidence type="ECO:0000256" key="1">
    <source>
        <dbReference type="ARBA" id="ARBA00004138"/>
    </source>
</evidence>
<evidence type="ECO:0000256" key="10">
    <source>
        <dbReference type="ARBA" id="ARBA00025631"/>
    </source>
</evidence>
<feature type="compositionally biased region" description="Acidic residues" evidence="11">
    <location>
        <begin position="52"/>
        <end position="62"/>
    </location>
</feature>
<evidence type="ECO:0000256" key="4">
    <source>
        <dbReference type="ARBA" id="ARBA00022692"/>
    </source>
</evidence>
<reference evidence="14" key="1">
    <citation type="journal article" date="2023" name="Commun. Biol.">
        <title>Genome analysis of Parmales, the sister group of diatoms, reveals the evolutionary specialization of diatoms from phago-mixotrophs to photoautotrophs.</title>
        <authorList>
            <person name="Ban H."/>
            <person name="Sato S."/>
            <person name="Yoshikawa S."/>
            <person name="Yamada K."/>
            <person name="Nakamura Y."/>
            <person name="Ichinomiya M."/>
            <person name="Sato N."/>
            <person name="Blanc-Mathieu R."/>
            <person name="Endo H."/>
            <person name="Kuwata A."/>
            <person name="Ogata H."/>
        </authorList>
    </citation>
    <scope>NUCLEOTIDE SEQUENCE [LARGE SCALE GENOMIC DNA]</scope>
    <source>
        <strain evidence="14">NIES 3701</strain>
    </source>
</reference>
<sequence>MPRRNDDDSVESSDTSTNAPPKTSDSDDDQDKPQRRRPTLKLKSKAKKDQAAEDDDDAEEDESLLKKNKRGTSAKKGGMFGRWGSKKSKNKDENDDPEDDDEDGSDEDLEKGKKKSKAKEKKEKKAAKKVKKGKHHEHAHKHSLEIIKEGLVRFTPSEKDIKGKPIHMSEAPFFVKANFGDGSGPASLVELNDLLRDVEDEKSHSKSAPDSVYVYIESASTGRFFRFLSDQLSGGGDQIQSEVHEQVDDSGFDGSREAAMERLERLFYTGFLVIQGLLAGYSGETVYAAFSSTTAAGFVSEYATLANETRRFYFILTTIAFVGAMNNWRSIADTNEHWRSRTVVEKTELLFLVLTYLAGLCFTLIAGVYDMDFYYHNGLKDADLPADTEWYDEALKDKSFEESITTWRILTIGRFISVMIGWLVVCRILHRNSSRSSDAIRESENLKHTLDLARKRINQLTGAKLDKMGREDLLELAQTQRSALEQTEHVLEAMPKAAVDPFAALQTPRTGTYNPLMNTTGMTLDSSMGIGSPTRARTSSNLPASISSKAPPALNTTFGSIPEQEVV</sequence>
<dbReference type="Proteomes" id="UP001165085">
    <property type="component" value="Unassembled WGS sequence"/>
</dbReference>
<comment type="function">
    <text evidence="10">Component of the transition zone in primary cilia. Required for ciliogenesis.</text>
</comment>
<feature type="region of interest" description="Disordered" evidence="11">
    <location>
        <begin position="530"/>
        <end position="567"/>
    </location>
</feature>
<feature type="compositionally biased region" description="Basic residues" evidence="11">
    <location>
        <begin position="112"/>
        <end position="140"/>
    </location>
</feature>
<evidence type="ECO:0000256" key="12">
    <source>
        <dbReference type="SAM" id="Phobius"/>
    </source>
</evidence>
<evidence type="ECO:0000256" key="6">
    <source>
        <dbReference type="ARBA" id="ARBA00022989"/>
    </source>
</evidence>
<dbReference type="PANTHER" id="PTHR28388:SF1">
    <property type="entry name" value="TRANSMEMBRANE PROTEIN 237"/>
    <property type="match status" value="1"/>
</dbReference>
<dbReference type="Pfam" id="PF15383">
    <property type="entry name" value="TMEM237"/>
    <property type="match status" value="1"/>
</dbReference>
<dbReference type="EMBL" id="BRXY01000342">
    <property type="protein sequence ID" value="GMH88389.1"/>
    <property type="molecule type" value="Genomic_DNA"/>
</dbReference>
<evidence type="ECO:0000313" key="13">
    <source>
        <dbReference type="EMBL" id="GMH88389.1"/>
    </source>
</evidence>
<feature type="transmembrane region" description="Helical" evidence="12">
    <location>
        <begin position="310"/>
        <end position="328"/>
    </location>
</feature>
<feature type="transmembrane region" description="Helical" evidence="12">
    <location>
        <begin position="407"/>
        <end position="429"/>
    </location>
</feature>
<keyword evidence="6 12" id="KW-1133">Transmembrane helix</keyword>
<evidence type="ECO:0000256" key="9">
    <source>
        <dbReference type="ARBA" id="ARBA00023273"/>
    </source>
</evidence>
<accession>A0A9W7BJX8</accession>
<dbReference type="PANTHER" id="PTHR28388">
    <property type="entry name" value="TRANSMEMBRANE PROTEIN 237"/>
    <property type="match status" value="1"/>
</dbReference>
<feature type="transmembrane region" description="Helical" evidence="12">
    <location>
        <begin position="349"/>
        <end position="369"/>
    </location>
</feature>
<feature type="compositionally biased region" description="Acidic residues" evidence="11">
    <location>
        <begin position="93"/>
        <end position="109"/>
    </location>
</feature>
<dbReference type="OrthoDB" id="196438at2759"/>
<gene>
    <name evidence="13" type="ORF">TrST_g13977</name>
</gene>
<proteinExistence type="inferred from homology"/>
<evidence type="ECO:0000256" key="2">
    <source>
        <dbReference type="ARBA" id="ARBA00004141"/>
    </source>
</evidence>
<dbReference type="GO" id="GO:0060271">
    <property type="term" value="P:cilium assembly"/>
    <property type="evidence" value="ECO:0007669"/>
    <property type="project" value="TreeGrafter"/>
</dbReference>
<comment type="subcellular location">
    <subcellularLocation>
        <location evidence="1">Cell projection</location>
        <location evidence="1">Cilium</location>
    </subcellularLocation>
    <subcellularLocation>
        <location evidence="2">Membrane</location>
        <topology evidence="2">Multi-pass membrane protein</topology>
    </subcellularLocation>
</comment>
<feature type="compositionally biased region" description="Basic residues" evidence="11">
    <location>
        <begin position="34"/>
        <end position="46"/>
    </location>
</feature>
<evidence type="ECO:0000256" key="11">
    <source>
        <dbReference type="SAM" id="MobiDB-lite"/>
    </source>
</evidence>